<dbReference type="SUPFAM" id="SSF103247">
    <property type="entry name" value="TT1751-like"/>
    <property type="match status" value="1"/>
</dbReference>
<dbReference type="Gene3D" id="3.30.310.70">
    <property type="entry name" value="TT1751-like domain"/>
    <property type="match status" value="1"/>
</dbReference>
<organism evidence="2 3">
    <name type="scientific">Aeromicrobium phoceense</name>
    <dbReference type="NCBI Taxonomy" id="2754045"/>
    <lineage>
        <taxon>Bacteria</taxon>
        <taxon>Bacillati</taxon>
        <taxon>Actinomycetota</taxon>
        <taxon>Actinomycetes</taxon>
        <taxon>Propionibacteriales</taxon>
        <taxon>Nocardioidaceae</taxon>
        <taxon>Aeromicrobium</taxon>
    </lineage>
</organism>
<accession>A0A838X8Q8</accession>
<reference evidence="2 3" key="1">
    <citation type="submission" date="2020-07" db="EMBL/GenBank/DDBJ databases">
        <title>Draft genome and description of Aeromicrobium phoceense strain Marseille-Q0843 isolated from healthy skin swab.</title>
        <authorList>
            <person name="Boxberger M."/>
            <person name="La Scola B."/>
        </authorList>
    </citation>
    <scope>NUCLEOTIDE SEQUENCE [LARGE SCALE GENOMIC DNA]</scope>
    <source>
        <strain evidence="2 3">Marseille-Q0843</strain>
    </source>
</reference>
<comment type="caution">
    <text evidence="2">The sequence shown here is derived from an EMBL/GenBank/DDBJ whole genome shotgun (WGS) entry which is preliminary data.</text>
</comment>
<dbReference type="InterPro" id="IPR016796">
    <property type="entry name" value="UCP021774"/>
</dbReference>
<dbReference type="RefSeq" id="WP_181752685.1">
    <property type="nucleotide sequence ID" value="NZ_DAMCVE010000004.1"/>
</dbReference>
<dbReference type="AlphaFoldDB" id="A0A838X8Q8"/>
<name>A0A838X8Q8_9ACTN</name>
<feature type="domain" description="DUF302" evidence="1">
    <location>
        <begin position="36"/>
        <end position="98"/>
    </location>
</feature>
<dbReference type="Proteomes" id="UP000550354">
    <property type="component" value="Unassembled WGS sequence"/>
</dbReference>
<evidence type="ECO:0000259" key="1">
    <source>
        <dbReference type="Pfam" id="PF03625"/>
    </source>
</evidence>
<keyword evidence="3" id="KW-1185">Reference proteome</keyword>
<dbReference type="Pfam" id="PF03625">
    <property type="entry name" value="DUF302"/>
    <property type="match status" value="1"/>
</dbReference>
<protein>
    <submittedName>
        <fullName evidence="2">DUF302 domain-containing protein</fullName>
    </submittedName>
</protein>
<dbReference type="CDD" id="cd14797">
    <property type="entry name" value="DUF302"/>
    <property type="match status" value="1"/>
</dbReference>
<dbReference type="InterPro" id="IPR035923">
    <property type="entry name" value="TT1751-like_sf"/>
</dbReference>
<gene>
    <name evidence="2" type="ORF">H1W00_00560</name>
</gene>
<dbReference type="PANTHER" id="PTHR38342">
    <property type="entry name" value="SLR5037 PROTEIN"/>
    <property type="match status" value="1"/>
</dbReference>
<evidence type="ECO:0000313" key="2">
    <source>
        <dbReference type="EMBL" id="MBA4606965.1"/>
    </source>
</evidence>
<dbReference type="EMBL" id="JACEOG010000001">
    <property type="protein sequence ID" value="MBA4606965.1"/>
    <property type="molecule type" value="Genomic_DNA"/>
</dbReference>
<dbReference type="InterPro" id="IPR005180">
    <property type="entry name" value="DUF302"/>
</dbReference>
<dbReference type="PIRSF" id="PIRSF021774">
    <property type="entry name" value="UCP021774"/>
    <property type="match status" value="1"/>
</dbReference>
<sequence>MTDFTLSATVPQPYEQTLERVRALLVDAGFGVLTEIDLRATLRAKLGVETPPRVILGACRPELAHRALATDPRIATLLPCNVVVTASGDGSRVDVLDPAVMTELGSSAELDEVAAEARRRLTGMMDALVHHEEVDDAARA</sequence>
<dbReference type="PANTHER" id="PTHR38342:SF1">
    <property type="entry name" value="SLR5037 PROTEIN"/>
    <property type="match status" value="1"/>
</dbReference>
<evidence type="ECO:0000313" key="3">
    <source>
        <dbReference type="Proteomes" id="UP000550354"/>
    </source>
</evidence>
<proteinExistence type="predicted"/>